<reference evidence="4 5" key="1">
    <citation type="submission" date="2014-09" db="EMBL/GenBank/DDBJ databases">
        <title>Using Illumina technology Improving SMRT sequencing Genome Assembly by RASTools.</title>
        <authorList>
            <person name="Zhou Y."/>
            <person name="Ma T."/>
            <person name="Liu T."/>
        </authorList>
    </citation>
    <scope>NUCLEOTIDE SEQUENCE [LARGE SCALE GENOMIC DNA]</scope>
    <source>
        <strain evidence="4 5">ATCC 55669</strain>
    </source>
</reference>
<dbReference type="InterPro" id="IPR039426">
    <property type="entry name" value="TonB-dep_rcpt-like"/>
</dbReference>
<dbReference type="InterPro" id="IPR037066">
    <property type="entry name" value="Plug_dom_sf"/>
</dbReference>
<dbReference type="RefSeq" id="WP_038659172.1">
    <property type="nucleotide sequence ID" value="NZ_CP009571.1"/>
</dbReference>
<dbReference type="HOGENOM" id="CLU_1336815_0_0_5"/>
<dbReference type="SUPFAM" id="SSF56935">
    <property type="entry name" value="Porins"/>
    <property type="match status" value="1"/>
</dbReference>
<dbReference type="Pfam" id="PF07715">
    <property type="entry name" value="Plug"/>
    <property type="match status" value="1"/>
</dbReference>
<keyword evidence="1" id="KW-0813">Transport</keyword>
<dbReference type="STRING" id="1549858.MC45_02680"/>
<proteinExistence type="inferred from homology"/>
<sequence length="205" mass="21352">MLLTLAAGTMLAGMPAQAQAQVRDGAAVAPDANSDGDQPDIVVTGFRASQRSATKAKREAAVILDSVAQDDVGRLPDLNIVEASRRITGVSVVGGADATKNRDIYQRATIRGLDPRYNLVTIDGIPLASPDWVYRGARLEMLPASLVSRIEAIKSVSAQYDPHALGGQINIVSKSAFDGRGDRSLVLNANAATTTPQASSSAAVA</sequence>
<keyword evidence="5" id="KW-1185">Reference proteome</keyword>
<evidence type="ECO:0000256" key="1">
    <source>
        <dbReference type="PROSITE-ProRule" id="PRU01360"/>
    </source>
</evidence>
<dbReference type="PANTHER" id="PTHR40980:SF4">
    <property type="entry name" value="TONB-DEPENDENT RECEPTOR-LIKE BETA-BARREL DOMAIN-CONTAINING PROTEIN"/>
    <property type="match status" value="1"/>
</dbReference>
<keyword evidence="1" id="KW-1134">Transmembrane beta strand</keyword>
<keyword evidence="2" id="KW-0732">Signal</keyword>
<evidence type="ECO:0000259" key="3">
    <source>
        <dbReference type="Pfam" id="PF07715"/>
    </source>
</evidence>
<comment type="subcellular location">
    <subcellularLocation>
        <location evidence="1">Cell outer membrane</location>
        <topology evidence="1">Multi-pass membrane protein</topology>
    </subcellularLocation>
</comment>
<dbReference type="InterPro" id="IPR012910">
    <property type="entry name" value="Plug_dom"/>
</dbReference>
<dbReference type="GO" id="GO:0009279">
    <property type="term" value="C:cell outer membrane"/>
    <property type="evidence" value="ECO:0007669"/>
    <property type="project" value="UniProtKB-SubCell"/>
</dbReference>
<keyword evidence="1" id="KW-0998">Cell outer membrane</keyword>
<gene>
    <name evidence="4" type="ORF">MC45_02680</name>
</gene>
<dbReference type="Gene3D" id="2.170.130.10">
    <property type="entry name" value="TonB-dependent receptor, plug domain"/>
    <property type="match status" value="1"/>
</dbReference>
<evidence type="ECO:0000313" key="5">
    <source>
        <dbReference type="Proteomes" id="UP000033200"/>
    </source>
</evidence>
<dbReference type="PANTHER" id="PTHR40980">
    <property type="entry name" value="PLUG DOMAIN-CONTAINING PROTEIN"/>
    <property type="match status" value="1"/>
</dbReference>
<dbReference type="Proteomes" id="UP000033200">
    <property type="component" value="Chromosome"/>
</dbReference>
<feature type="signal peptide" evidence="2">
    <location>
        <begin position="1"/>
        <end position="20"/>
    </location>
</feature>
<evidence type="ECO:0000256" key="2">
    <source>
        <dbReference type="SAM" id="SignalP"/>
    </source>
</evidence>
<keyword evidence="1" id="KW-0812">Transmembrane</keyword>
<protein>
    <recommendedName>
        <fullName evidence="3">TonB-dependent receptor plug domain-containing protein</fullName>
    </recommendedName>
</protein>
<dbReference type="KEGG" id="stax:MC45_02680"/>
<evidence type="ECO:0000313" key="4">
    <source>
        <dbReference type="EMBL" id="AIT05483.1"/>
    </source>
</evidence>
<accession>A0A097ED31</accession>
<feature type="chain" id="PRO_5001929763" description="TonB-dependent receptor plug domain-containing protein" evidence="2">
    <location>
        <begin position="21"/>
        <end position="205"/>
    </location>
</feature>
<name>A0A097ED31_9SPHN</name>
<keyword evidence="1" id="KW-0472">Membrane</keyword>
<dbReference type="PROSITE" id="PS52016">
    <property type="entry name" value="TONB_DEPENDENT_REC_3"/>
    <property type="match status" value="1"/>
</dbReference>
<dbReference type="eggNOG" id="COG1629">
    <property type="taxonomic scope" value="Bacteria"/>
</dbReference>
<feature type="domain" description="TonB-dependent receptor plug" evidence="3">
    <location>
        <begin position="57"/>
        <end position="167"/>
    </location>
</feature>
<dbReference type="AlphaFoldDB" id="A0A097ED31"/>
<dbReference type="EMBL" id="CP009571">
    <property type="protein sequence ID" value="AIT05483.1"/>
    <property type="molecule type" value="Genomic_DNA"/>
</dbReference>
<organism evidence="4 5">
    <name type="scientific">Sphingomonas taxi</name>
    <dbReference type="NCBI Taxonomy" id="1549858"/>
    <lineage>
        <taxon>Bacteria</taxon>
        <taxon>Pseudomonadati</taxon>
        <taxon>Pseudomonadota</taxon>
        <taxon>Alphaproteobacteria</taxon>
        <taxon>Sphingomonadales</taxon>
        <taxon>Sphingomonadaceae</taxon>
        <taxon>Sphingomonas</taxon>
    </lineage>
</organism>
<comment type="similarity">
    <text evidence="1">Belongs to the TonB-dependent receptor family.</text>
</comment>